<dbReference type="GO" id="GO:0046872">
    <property type="term" value="F:metal ion binding"/>
    <property type="evidence" value="ECO:0007669"/>
    <property type="project" value="UniProtKB-KW"/>
</dbReference>
<keyword evidence="8" id="KW-1185">Reference proteome</keyword>
<reference evidence="7" key="2">
    <citation type="submission" date="2020-09" db="EMBL/GenBank/DDBJ databases">
        <authorList>
            <person name="Sun Q."/>
            <person name="Ohkuma M."/>
        </authorList>
    </citation>
    <scope>NUCLEOTIDE SEQUENCE</scope>
    <source>
        <strain evidence="7">JCM 3035</strain>
    </source>
</reference>
<dbReference type="SUPFAM" id="SSF51735">
    <property type="entry name" value="NAD(P)-binding Rossmann-fold domains"/>
    <property type="match status" value="1"/>
</dbReference>
<dbReference type="AlphaFoldDB" id="A0A917R5B6"/>
<dbReference type="Pfam" id="PF00107">
    <property type="entry name" value="ADH_zinc_N"/>
    <property type="match status" value="1"/>
</dbReference>
<dbReference type="RefSeq" id="WP_189324873.1">
    <property type="nucleotide sequence ID" value="NZ_BMPQ01000018.1"/>
</dbReference>
<keyword evidence="5" id="KW-0560">Oxidoreductase</keyword>
<comment type="caution">
    <text evidence="7">The sequence shown here is derived from an EMBL/GenBank/DDBJ whole genome shotgun (WGS) entry which is preliminary data.</text>
</comment>
<name>A0A917R5B6_9ACTN</name>
<dbReference type="EMBL" id="BMPQ01000018">
    <property type="protein sequence ID" value="GGK90294.1"/>
    <property type="molecule type" value="Genomic_DNA"/>
</dbReference>
<dbReference type="PANTHER" id="PTHR43350:SF21">
    <property type="entry name" value="S-NITROSOMYCOTHIOL REDUCTASE MSCR"/>
    <property type="match status" value="1"/>
</dbReference>
<evidence type="ECO:0000256" key="2">
    <source>
        <dbReference type="ARBA" id="ARBA00008072"/>
    </source>
</evidence>
<sequence>MGEISGCRLSGGGLWLRGDAARLGLALELGATHVLNPAETKDVVWDVLELTAGGLHYTVDAVGLGSVIEQALGVLRSPGTCATVGLQGLENEITVDQGHLLLGRTLKGVIEGDADPHVFIPRLTQLWHSGVFPFDRLVKTFPFAAVNEALDAARRGEVVKPVLIPDAGWCCWP</sequence>
<evidence type="ECO:0000256" key="5">
    <source>
        <dbReference type="ARBA" id="ARBA00023002"/>
    </source>
</evidence>
<dbReference type="GO" id="GO:0016491">
    <property type="term" value="F:oxidoreductase activity"/>
    <property type="evidence" value="ECO:0007669"/>
    <property type="project" value="UniProtKB-KW"/>
</dbReference>
<gene>
    <name evidence="7" type="ORF">GCM10010094_59190</name>
</gene>
<keyword evidence="4" id="KW-0862">Zinc</keyword>
<dbReference type="Gene3D" id="3.90.180.10">
    <property type="entry name" value="Medium-chain alcohol dehydrogenases, catalytic domain"/>
    <property type="match status" value="1"/>
</dbReference>
<evidence type="ECO:0000256" key="3">
    <source>
        <dbReference type="ARBA" id="ARBA00022723"/>
    </source>
</evidence>
<dbReference type="Gene3D" id="3.40.50.720">
    <property type="entry name" value="NAD(P)-binding Rossmann-like Domain"/>
    <property type="match status" value="1"/>
</dbReference>
<comment type="similarity">
    <text evidence="2">Belongs to the zinc-containing alcohol dehydrogenase family.</text>
</comment>
<protein>
    <recommendedName>
        <fullName evidence="6">Alcohol dehydrogenase-like C-terminal domain-containing protein</fullName>
    </recommendedName>
</protein>
<reference evidence="7" key="1">
    <citation type="journal article" date="2014" name="Int. J. Syst. Evol. Microbiol.">
        <title>Complete genome sequence of Corynebacterium casei LMG S-19264T (=DSM 44701T), isolated from a smear-ripened cheese.</title>
        <authorList>
            <consortium name="US DOE Joint Genome Institute (JGI-PGF)"/>
            <person name="Walter F."/>
            <person name="Albersmeier A."/>
            <person name="Kalinowski J."/>
            <person name="Ruckert C."/>
        </authorList>
    </citation>
    <scope>NUCLEOTIDE SEQUENCE</scope>
    <source>
        <strain evidence="7">JCM 3035</strain>
    </source>
</reference>
<evidence type="ECO:0000256" key="1">
    <source>
        <dbReference type="ARBA" id="ARBA00001947"/>
    </source>
</evidence>
<accession>A0A917R5B6</accession>
<dbReference type="InterPro" id="IPR013149">
    <property type="entry name" value="ADH-like_C"/>
</dbReference>
<feature type="domain" description="Alcohol dehydrogenase-like C-terminal" evidence="6">
    <location>
        <begin position="19"/>
        <end position="116"/>
    </location>
</feature>
<comment type="cofactor">
    <cofactor evidence="1">
        <name>Zn(2+)</name>
        <dbReference type="ChEBI" id="CHEBI:29105"/>
    </cofactor>
</comment>
<evidence type="ECO:0000256" key="4">
    <source>
        <dbReference type="ARBA" id="ARBA00022833"/>
    </source>
</evidence>
<evidence type="ECO:0000259" key="6">
    <source>
        <dbReference type="Pfam" id="PF00107"/>
    </source>
</evidence>
<dbReference type="PANTHER" id="PTHR43350">
    <property type="entry name" value="NAD-DEPENDENT ALCOHOL DEHYDROGENASE"/>
    <property type="match status" value="1"/>
</dbReference>
<keyword evidence="3" id="KW-0479">Metal-binding</keyword>
<proteinExistence type="inferred from homology"/>
<dbReference type="Proteomes" id="UP000637788">
    <property type="component" value="Unassembled WGS sequence"/>
</dbReference>
<evidence type="ECO:0000313" key="7">
    <source>
        <dbReference type="EMBL" id="GGK90294.1"/>
    </source>
</evidence>
<organism evidence="7 8">
    <name type="scientific">Streptomyces flaveus</name>
    <dbReference type="NCBI Taxonomy" id="66370"/>
    <lineage>
        <taxon>Bacteria</taxon>
        <taxon>Bacillati</taxon>
        <taxon>Actinomycetota</taxon>
        <taxon>Actinomycetes</taxon>
        <taxon>Kitasatosporales</taxon>
        <taxon>Streptomycetaceae</taxon>
        <taxon>Streptomyces</taxon>
        <taxon>Streptomyces aurantiacus group</taxon>
    </lineage>
</organism>
<evidence type="ECO:0000313" key="8">
    <source>
        <dbReference type="Proteomes" id="UP000637788"/>
    </source>
</evidence>
<dbReference type="InterPro" id="IPR036291">
    <property type="entry name" value="NAD(P)-bd_dom_sf"/>
</dbReference>